<dbReference type="GO" id="GO:0002189">
    <property type="term" value="C:ribose phosphate diphosphokinase complex"/>
    <property type="evidence" value="ECO:0007669"/>
    <property type="project" value="TreeGrafter"/>
</dbReference>
<evidence type="ECO:0000256" key="1">
    <source>
        <dbReference type="ARBA" id="ARBA00004996"/>
    </source>
</evidence>
<dbReference type="NCBIfam" id="NF002618">
    <property type="entry name" value="PRK02269.1"/>
    <property type="match status" value="1"/>
</dbReference>
<feature type="binding site" evidence="12">
    <location>
        <position position="200"/>
    </location>
    <ligand>
        <name>D-ribose 5-phosphate</name>
        <dbReference type="ChEBI" id="CHEBI:78346"/>
    </ligand>
</feature>
<evidence type="ECO:0000256" key="12">
    <source>
        <dbReference type="HAMAP-Rule" id="MF_00583"/>
    </source>
</evidence>
<dbReference type="CDD" id="cd06223">
    <property type="entry name" value="PRTases_typeI"/>
    <property type="match status" value="1"/>
</dbReference>
<dbReference type="GO" id="GO:0006164">
    <property type="term" value="P:purine nucleotide biosynthetic process"/>
    <property type="evidence" value="ECO:0007669"/>
    <property type="project" value="TreeGrafter"/>
</dbReference>
<comment type="function">
    <text evidence="10 12">Involved in the biosynthesis of the central metabolite phospho-alpha-D-ribosyl-1-pyrophosphate (PRPP) via the transfer of pyrophosphoryl group from ATP to 1-hydroxyl of ribose-5-phosphate (Rib-5-P).</text>
</comment>
<comment type="subcellular location">
    <subcellularLocation>
        <location evidence="12">Cytoplasm</location>
    </subcellularLocation>
</comment>
<dbReference type="STRING" id="720554.Clocl_0323"/>
<dbReference type="KEGG" id="ccl:Clocl_0323"/>
<dbReference type="InterPro" id="IPR000836">
    <property type="entry name" value="PRTase_dom"/>
</dbReference>
<dbReference type="AlphaFoldDB" id="G8M1Y1"/>
<dbReference type="GO" id="GO:0004749">
    <property type="term" value="F:ribose phosphate diphosphokinase activity"/>
    <property type="evidence" value="ECO:0007669"/>
    <property type="project" value="UniProtKB-UniRule"/>
</dbReference>
<dbReference type="InterPro" id="IPR005946">
    <property type="entry name" value="Rib-P_diPkinase"/>
</dbReference>
<evidence type="ECO:0000259" key="13">
    <source>
        <dbReference type="Pfam" id="PF13793"/>
    </source>
</evidence>
<dbReference type="HAMAP" id="MF_00583_B">
    <property type="entry name" value="RibP_PPkinase_B"/>
    <property type="match status" value="1"/>
</dbReference>
<dbReference type="EMBL" id="CP003065">
    <property type="protein sequence ID" value="AEV67064.1"/>
    <property type="molecule type" value="Genomic_DNA"/>
</dbReference>
<dbReference type="GO" id="GO:0000287">
    <property type="term" value="F:magnesium ion binding"/>
    <property type="evidence" value="ECO:0007669"/>
    <property type="project" value="UniProtKB-UniRule"/>
</dbReference>
<evidence type="ECO:0000256" key="7">
    <source>
        <dbReference type="ARBA" id="ARBA00022840"/>
    </source>
</evidence>
<evidence type="ECO:0000256" key="4">
    <source>
        <dbReference type="ARBA" id="ARBA00022727"/>
    </source>
</evidence>
<evidence type="ECO:0000256" key="8">
    <source>
        <dbReference type="ARBA" id="ARBA00022842"/>
    </source>
</evidence>
<gene>
    <name evidence="12" type="primary">prs</name>
    <name evidence="14" type="ordered locus">Clocl_0323</name>
</gene>
<dbReference type="InterPro" id="IPR037515">
    <property type="entry name" value="Rib-P_diPkinase_bac"/>
</dbReference>
<organism evidence="14 15">
    <name type="scientific">Acetivibrio clariflavus (strain DSM 19732 / NBRC 101661 / EBR45)</name>
    <name type="common">Clostridium clariflavum</name>
    <dbReference type="NCBI Taxonomy" id="720554"/>
    <lineage>
        <taxon>Bacteria</taxon>
        <taxon>Bacillati</taxon>
        <taxon>Bacillota</taxon>
        <taxon>Clostridia</taxon>
        <taxon>Eubacteriales</taxon>
        <taxon>Oscillospiraceae</taxon>
        <taxon>Acetivibrio</taxon>
    </lineage>
</organism>
<comment type="catalytic activity">
    <reaction evidence="9 12">
        <text>D-ribose 5-phosphate + ATP = 5-phospho-alpha-D-ribose 1-diphosphate + AMP + H(+)</text>
        <dbReference type="Rhea" id="RHEA:15609"/>
        <dbReference type="ChEBI" id="CHEBI:15378"/>
        <dbReference type="ChEBI" id="CHEBI:30616"/>
        <dbReference type="ChEBI" id="CHEBI:58017"/>
        <dbReference type="ChEBI" id="CHEBI:78346"/>
        <dbReference type="ChEBI" id="CHEBI:456215"/>
        <dbReference type="EC" id="2.7.6.1"/>
    </reaction>
</comment>
<keyword evidence="5 12" id="KW-0547">Nucleotide-binding</keyword>
<keyword evidence="15" id="KW-1185">Reference proteome</keyword>
<feature type="domain" description="Ribose-phosphate pyrophosphokinase N-terminal" evidence="13">
    <location>
        <begin position="8"/>
        <end position="124"/>
    </location>
</feature>
<evidence type="ECO:0000256" key="9">
    <source>
        <dbReference type="ARBA" id="ARBA00049535"/>
    </source>
</evidence>
<evidence type="ECO:0000256" key="3">
    <source>
        <dbReference type="ARBA" id="ARBA00022723"/>
    </source>
</evidence>
<dbReference type="Pfam" id="PF13793">
    <property type="entry name" value="Pribosyltran_N"/>
    <property type="match status" value="1"/>
</dbReference>
<evidence type="ECO:0000256" key="11">
    <source>
        <dbReference type="ARBA" id="ARBA00061444"/>
    </source>
</evidence>
<dbReference type="PANTHER" id="PTHR10210:SF41">
    <property type="entry name" value="RIBOSE-PHOSPHATE PYROPHOSPHOKINASE 1, CHLOROPLASTIC"/>
    <property type="match status" value="1"/>
</dbReference>
<feature type="binding site" evidence="12">
    <location>
        <begin position="41"/>
        <end position="43"/>
    </location>
    <ligand>
        <name>ATP</name>
        <dbReference type="ChEBI" id="CHEBI:30616"/>
    </ligand>
</feature>
<feature type="binding site" evidence="12">
    <location>
        <begin position="228"/>
        <end position="232"/>
    </location>
    <ligand>
        <name>D-ribose 5-phosphate</name>
        <dbReference type="ChEBI" id="CHEBI:78346"/>
    </ligand>
</feature>
<evidence type="ECO:0000256" key="6">
    <source>
        <dbReference type="ARBA" id="ARBA00022777"/>
    </source>
</evidence>
<keyword evidence="8 12" id="KW-0460">Magnesium</keyword>
<dbReference type="FunFam" id="3.40.50.2020:FF:000001">
    <property type="entry name" value="Ribose-phosphate pyrophosphokinase"/>
    <property type="match status" value="1"/>
</dbReference>
<dbReference type="NCBIfam" id="NF002320">
    <property type="entry name" value="PRK01259.1"/>
    <property type="match status" value="1"/>
</dbReference>
<keyword evidence="7 12" id="KW-0067">ATP-binding</keyword>
<dbReference type="NCBIfam" id="TIGR01251">
    <property type="entry name" value="ribP_PPkin"/>
    <property type="match status" value="1"/>
</dbReference>
<dbReference type="SMART" id="SM01400">
    <property type="entry name" value="Pribosyltran_N"/>
    <property type="match status" value="1"/>
</dbReference>
<dbReference type="eggNOG" id="COG0462">
    <property type="taxonomic scope" value="Bacteria"/>
</dbReference>
<dbReference type="InterPro" id="IPR029057">
    <property type="entry name" value="PRTase-like"/>
</dbReference>
<comment type="similarity">
    <text evidence="11 12">Belongs to the ribose-phosphate pyrophosphokinase family. Class I subfamily.</text>
</comment>
<evidence type="ECO:0000313" key="14">
    <source>
        <dbReference type="EMBL" id="AEV67064.1"/>
    </source>
</evidence>
<protein>
    <recommendedName>
        <fullName evidence="12">Ribose-phosphate pyrophosphokinase</fullName>
        <shortName evidence="12">RPPK</shortName>
        <ecNumber evidence="12">2.7.6.1</ecNumber>
    </recommendedName>
    <alternativeName>
        <fullName evidence="12">5-phospho-D-ribosyl alpha-1-diphosphate synthase</fullName>
    </alternativeName>
    <alternativeName>
        <fullName evidence="12">Phosphoribosyl diphosphate synthase</fullName>
    </alternativeName>
    <alternativeName>
        <fullName evidence="12">Phosphoribosyl pyrophosphate synthase</fullName>
        <shortName evidence="12">P-Rib-PP synthase</shortName>
        <shortName evidence="12">PRPP synthase</shortName>
        <shortName evidence="12">PRPPase</shortName>
    </alternativeName>
</protein>
<keyword evidence="4 12" id="KW-0545">Nucleotide biosynthesis</keyword>
<dbReference type="RefSeq" id="WP_014253696.1">
    <property type="nucleotide sequence ID" value="NC_016627.1"/>
</dbReference>
<feature type="binding site" evidence="12">
    <location>
        <position position="175"/>
    </location>
    <ligand>
        <name>Mg(2+)</name>
        <dbReference type="ChEBI" id="CHEBI:18420"/>
    </ligand>
</feature>
<evidence type="ECO:0000313" key="15">
    <source>
        <dbReference type="Proteomes" id="UP000005435"/>
    </source>
</evidence>
<dbReference type="Gene3D" id="3.40.50.2020">
    <property type="match status" value="2"/>
</dbReference>
<evidence type="ECO:0000256" key="2">
    <source>
        <dbReference type="ARBA" id="ARBA00022679"/>
    </source>
</evidence>
<keyword evidence="2 12" id="KW-0808">Transferase</keyword>
<dbReference type="GO" id="GO:0005737">
    <property type="term" value="C:cytoplasm"/>
    <property type="evidence" value="ECO:0007669"/>
    <property type="project" value="UniProtKB-SubCell"/>
</dbReference>
<comment type="cofactor">
    <cofactor evidence="12">
        <name>Mg(2+)</name>
        <dbReference type="ChEBI" id="CHEBI:18420"/>
    </cofactor>
    <text evidence="12">Binds 2 Mg(2+) ions per subunit.</text>
</comment>
<sequence>MNLHGKDIKIFAGNSNRKLAEEIAEKIGLPLGLAKVGKFSDGESAIHIEEVVRGSDVFIIQSTCPPANDNLVELLIMIDALKRASAGRITAVMPYFGYARQDRKAKARDPISAKLVANLITTAGADRILTMDLHAPQLQGFFDIPVDHLIGVPILANYFREKFKGTSDVVVVSPDVGSVSRSRKFAERLEVPLAIIDKRRPKANVSEIMNIIGDVNNKRVILVDDLIDTGGTIINAANALVEIGAKEVYACCTHGVLSGSAIEKIDQSPMKELVTLNTIPIPEEKRIPKIVSLSVAPVFAEAIERIYGDISISTLFTQQDES</sequence>
<evidence type="ECO:0000256" key="5">
    <source>
        <dbReference type="ARBA" id="ARBA00022741"/>
    </source>
</evidence>
<reference evidence="14 15" key="2">
    <citation type="journal article" date="2012" name="Stand. Genomic Sci.">
        <title>Complete Genome Sequence of Clostridium clariflavum DSM 19732.</title>
        <authorList>
            <person name="Izquierdo J.A."/>
            <person name="Goodwin L."/>
            <person name="Davenport K.W."/>
            <person name="Teshima H."/>
            <person name="Bruce D."/>
            <person name="Detter C."/>
            <person name="Tapia R."/>
            <person name="Han S."/>
            <person name="Land M."/>
            <person name="Hauser L."/>
            <person name="Jeffries C.D."/>
            <person name="Han J."/>
            <person name="Pitluck S."/>
            <person name="Nolan M."/>
            <person name="Chen A."/>
            <person name="Huntemann M."/>
            <person name="Mavromatis K."/>
            <person name="Mikhailova N."/>
            <person name="Liolios K."/>
            <person name="Woyke T."/>
            <person name="Lynd L.R."/>
        </authorList>
    </citation>
    <scope>NUCLEOTIDE SEQUENCE [LARGE SCALE GENOMIC DNA]</scope>
    <source>
        <strain evidence="15">DSM 19732 / NBRC 101661 / EBR45</strain>
    </source>
</reference>
<keyword evidence="3 12" id="KW-0479">Metal-binding</keyword>
<dbReference type="PANTHER" id="PTHR10210">
    <property type="entry name" value="RIBOSE-PHOSPHATE DIPHOSPHOKINASE FAMILY MEMBER"/>
    <property type="match status" value="1"/>
</dbReference>
<dbReference type="InterPro" id="IPR029099">
    <property type="entry name" value="Pribosyltran_N"/>
</dbReference>
<comment type="pathway">
    <text evidence="1 12">Metabolic intermediate biosynthesis; 5-phospho-alpha-D-ribose 1-diphosphate biosynthesis; 5-phospho-alpha-D-ribose 1-diphosphate from D-ribose 5-phosphate (route I): step 1/1.</text>
</comment>
<name>G8M1Y1_ACECE</name>
<comment type="subunit">
    <text evidence="12">Homohexamer.</text>
</comment>
<keyword evidence="12" id="KW-0963">Cytoplasm</keyword>
<feature type="binding site" evidence="12">
    <location>
        <position position="224"/>
    </location>
    <ligand>
        <name>D-ribose 5-phosphate</name>
        <dbReference type="ChEBI" id="CHEBI:78346"/>
    </ligand>
</feature>
<evidence type="ECO:0000256" key="10">
    <source>
        <dbReference type="ARBA" id="ARBA00054914"/>
    </source>
</evidence>
<dbReference type="HOGENOM" id="CLU_033546_4_0_9"/>
<dbReference type="GO" id="GO:0006015">
    <property type="term" value="P:5-phosphoribose 1-diphosphate biosynthetic process"/>
    <property type="evidence" value="ECO:0007669"/>
    <property type="project" value="UniProtKB-UniRule"/>
</dbReference>
<proteinExistence type="inferred from homology"/>
<feature type="active site" evidence="12">
    <location>
        <position position="198"/>
    </location>
</feature>
<dbReference type="GO" id="GO:0005524">
    <property type="term" value="F:ATP binding"/>
    <property type="evidence" value="ECO:0007669"/>
    <property type="project" value="UniProtKB-KW"/>
</dbReference>
<accession>G8M1Y1</accession>
<feature type="binding site" evidence="12">
    <location>
        <begin position="100"/>
        <end position="101"/>
    </location>
    <ligand>
        <name>ATP</name>
        <dbReference type="ChEBI" id="CHEBI:30616"/>
    </ligand>
</feature>
<dbReference type="SUPFAM" id="SSF53271">
    <property type="entry name" value="PRTase-like"/>
    <property type="match status" value="1"/>
</dbReference>
<feature type="binding site" evidence="12">
    <location>
        <position position="134"/>
    </location>
    <ligand>
        <name>Mg(2+)</name>
        <dbReference type="ChEBI" id="CHEBI:18420"/>
    </ligand>
</feature>
<dbReference type="UniPathway" id="UPA00087">
    <property type="reaction ID" value="UER00172"/>
</dbReference>
<dbReference type="EC" id="2.7.6.1" evidence="12"/>
<reference evidence="15" key="1">
    <citation type="submission" date="2011-12" db="EMBL/GenBank/DDBJ databases">
        <title>Complete sequence of Clostridium clariflavum DSM 19732.</title>
        <authorList>
            <consortium name="US DOE Joint Genome Institute"/>
            <person name="Lucas S."/>
            <person name="Han J."/>
            <person name="Lapidus A."/>
            <person name="Cheng J.-F."/>
            <person name="Goodwin L."/>
            <person name="Pitluck S."/>
            <person name="Peters L."/>
            <person name="Teshima H."/>
            <person name="Detter J.C."/>
            <person name="Han C."/>
            <person name="Tapia R."/>
            <person name="Land M."/>
            <person name="Hauser L."/>
            <person name="Kyrpides N."/>
            <person name="Ivanova N."/>
            <person name="Pagani I."/>
            <person name="Kitzmiller T."/>
            <person name="Lynd L."/>
            <person name="Izquierdo J."/>
            <person name="Woyke T."/>
        </authorList>
    </citation>
    <scope>NUCLEOTIDE SEQUENCE [LARGE SCALE GENOMIC DNA]</scope>
    <source>
        <strain evidence="15">DSM 19732 / NBRC 101661 / EBR45</strain>
    </source>
</reference>
<dbReference type="Pfam" id="PF14572">
    <property type="entry name" value="Pribosyl_synth"/>
    <property type="match status" value="1"/>
</dbReference>
<keyword evidence="6 12" id="KW-0418">Kinase</keyword>
<dbReference type="OrthoDB" id="9777067at2"/>
<dbReference type="Proteomes" id="UP000005435">
    <property type="component" value="Chromosome"/>
</dbReference>
<dbReference type="GO" id="GO:0016301">
    <property type="term" value="F:kinase activity"/>
    <property type="evidence" value="ECO:0007669"/>
    <property type="project" value="UniProtKB-KW"/>
</dbReference>